<dbReference type="InterPro" id="IPR017853">
    <property type="entry name" value="GH"/>
</dbReference>
<evidence type="ECO:0000256" key="1">
    <source>
        <dbReference type="ARBA" id="ARBA00007240"/>
    </source>
</evidence>
<dbReference type="EMBL" id="JXTC01000150">
    <property type="protein sequence ID" value="PON85234.1"/>
    <property type="molecule type" value="Genomic_DNA"/>
</dbReference>
<keyword evidence="2" id="KW-0119">Carbohydrate metabolism</keyword>
<sequence>MNENADWYTHGMPYLATGEVDVHNIFEILSSGYGGRVALTKEFLGALEESVTRNFKSNNLICSMSQNTECIYSSKQIATATISEDFMPNEPTFQTLHIASVAFYSLLMGEIIIPDWEMSTHYTAEFHGAARAIGGCAIYVSDKPGHHNFDIIKKLVLPDGSILPAKYAGRRTRDCIFIDPVTDEKSLLKIWNLNKLTVVVGSVSPLDVDLPEEAADESWRADCALYSFSSGSLIAMPKERSFEVSLGILKFDVFTVAPIRVFDQNLQFAPIGLLDMYNSGGAVQSLQYKSDPTCVVKVQVRGSGRIGAYSNRKPKYCSVDMKGKLFVYNAKEGLLTFNLGEECSLKDVEIVS</sequence>
<evidence type="ECO:0000256" key="2">
    <source>
        <dbReference type="ARBA" id="ARBA00023277"/>
    </source>
</evidence>
<dbReference type="Pfam" id="PF05691">
    <property type="entry name" value="Raffinose_syn"/>
    <property type="match status" value="1"/>
</dbReference>
<proteinExistence type="inferred from homology"/>
<comment type="caution">
    <text evidence="3">The sequence shown here is derived from an EMBL/GenBank/DDBJ whole genome shotgun (WGS) entry which is preliminary data.</text>
</comment>
<dbReference type="InParanoid" id="A0A2P5EI94"/>
<keyword evidence="4" id="KW-1185">Reference proteome</keyword>
<dbReference type="SUPFAM" id="SSF51445">
    <property type="entry name" value="(Trans)glycosidases"/>
    <property type="match status" value="1"/>
</dbReference>
<dbReference type="PANTHER" id="PTHR31268:SF10">
    <property type="entry name" value="GALACTINOL--SUCROSE GALACTOSYLTRANSFERASE"/>
    <property type="match status" value="1"/>
</dbReference>
<evidence type="ECO:0000313" key="3">
    <source>
        <dbReference type="EMBL" id="PON85234.1"/>
    </source>
</evidence>
<gene>
    <name evidence="3" type="ORF">TorRG33x02_189020</name>
</gene>
<dbReference type="OrthoDB" id="4664297at2759"/>
<dbReference type="Proteomes" id="UP000237000">
    <property type="component" value="Unassembled WGS sequence"/>
</dbReference>
<evidence type="ECO:0000313" key="4">
    <source>
        <dbReference type="Proteomes" id="UP000237000"/>
    </source>
</evidence>
<reference evidence="4" key="1">
    <citation type="submission" date="2016-06" db="EMBL/GenBank/DDBJ databases">
        <title>Parallel loss of symbiosis genes in relatives of nitrogen-fixing non-legume Parasponia.</title>
        <authorList>
            <person name="Van Velzen R."/>
            <person name="Holmer R."/>
            <person name="Bu F."/>
            <person name="Rutten L."/>
            <person name="Van Zeijl A."/>
            <person name="Liu W."/>
            <person name="Santuari L."/>
            <person name="Cao Q."/>
            <person name="Sharma T."/>
            <person name="Shen D."/>
            <person name="Roswanjaya Y."/>
            <person name="Wardhani T."/>
            <person name="Kalhor M.S."/>
            <person name="Jansen J."/>
            <person name="Van den Hoogen J."/>
            <person name="Gungor B."/>
            <person name="Hartog M."/>
            <person name="Hontelez J."/>
            <person name="Verver J."/>
            <person name="Yang W.-C."/>
            <person name="Schijlen E."/>
            <person name="Repin R."/>
            <person name="Schilthuizen M."/>
            <person name="Schranz E."/>
            <person name="Heidstra R."/>
            <person name="Miyata K."/>
            <person name="Fedorova E."/>
            <person name="Kohlen W."/>
            <person name="Bisseling T."/>
            <person name="Smit S."/>
            <person name="Geurts R."/>
        </authorList>
    </citation>
    <scope>NUCLEOTIDE SEQUENCE [LARGE SCALE GENOMIC DNA]</scope>
    <source>
        <strain evidence="4">cv. RG33-2</strain>
    </source>
</reference>
<dbReference type="STRING" id="63057.A0A2P5EI94"/>
<comment type="similarity">
    <text evidence="1">Belongs to the glycosyl hydrolases 36 family.</text>
</comment>
<dbReference type="InterPro" id="IPR008811">
    <property type="entry name" value="Glycosyl_hydrolases_36"/>
</dbReference>
<dbReference type="PANTHER" id="PTHR31268">
    <property type="match status" value="1"/>
</dbReference>
<dbReference type="AlphaFoldDB" id="A0A2P5EI94"/>
<accession>A0A2P5EI94</accession>
<keyword evidence="3" id="KW-0378">Hydrolase</keyword>
<name>A0A2P5EI94_TREOI</name>
<dbReference type="GO" id="GO:0016787">
    <property type="term" value="F:hydrolase activity"/>
    <property type="evidence" value="ECO:0007669"/>
    <property type="project" value="UniProtKB-KW"/>
</dbReference>
<organism evidence="3 4">
    <name type="scientific">Trema orientale</name>
    <name type="common">Charcoal tree</name>
    <name type="synonym">Celtis orientalis</name>
    <dbReference type="NCBI Taxonomy" id="63057"/>
    <lineage>
        <taxon>Eukaryota</taxon>
        <taxon>Viridiplantae</taxon>
        <taxon>Streptophyta</taxon>
        <taxon>Embryophyta</taxon>
        <taxon>Tracheophyta</taxon>
        <taxon>Spermatophyta</taxon>
        <taxon>Magnoliopsida</taxon>
        <taxon>eudicotyledons</taxon>
        <taxon>Gunneridae</taxon>
        <taxon>Pentapetalae</taxon>
        <taxon>rosids</taxon>
        <taxon>fabids</taxon>
        <taxon>Rosales</taxon>
        <taxon>Cannabaceae</taxon>
        <taxon>Trema</taxon>
    </lineage>
</organism>
<protein>
    <submittedName>
        <fullName evidence="3">Glycosyl hydrolase</fullName>
    </submittedName>
</protein>